<evidence type="ECO:0000256" key="1">
    <source>
        <dbReference type="SAM" id="Phobius"/>
    </source>
</evidence>
<feature type="transmembrane region" description="Helical" evidence="1">
    <location>
        <begin position="104"/>
        <end position="123"/>
    </location>
</feature>
<reference evidence="2 3" key="1">
    <citation type="submission" date="2021-04" db="EMBL/GenBank/DDBJ databases">
        <authorList>
            <person name="Ivanova A."/>
        </authorList>
    </citation>
    <scope>NUCLEOTIDE SEQUENCE [LARGE SCALE GENOMIC DNA]</scope>
    <source>
        <strain evidence="2 3">G18</strain>
    </source>
</reference>
<comment type="caution">
    <text evidence="2">The sequence shown here is derived from an EMBL/GenBank/DDBJ whole genome shotgun (WGS) entry which is preliminary data.</text>
</comment>
<protein>
    <submittedName>
        <fullName evidence="2">Uncharacterized protein</fullName>
    </submittedName>
</protein>
<evidence type="ECO:0000313" key="2">
    <source>
        <dbReference type="EMBL" id="MBP3958645.1"/>
    </source>
</evidence>
<keyword evidence="1" id="KW-0472">Membrane</keyword>
<sequence length="149" mass="16278">MTRHARETISLAVAAALGEAALVAFVTTDWSAVGANAMLFAFLAGPPLFLAMTAWRRRTHPARSRLLFLVAVAVAVGGLGVLGFDLYRYSTDAQFRRTPNMHGLVVPIVQWIVILAIWLGLVIQESREKRNANRVTTNAGPSEVKTKHL</sequence>
<gene>
    <name evidence="2" type="ORF">J8F10_25645</name>
</gene>
<organism evidence="2 3">
    <name type="scientific">Gemmata palustris</name>
    <dbReference type="NCBI Taxonomy" id="2822762"/>
    <lineage>
        <taxon>Bacteria</taxon>
        <taxon>Pseudomonadati</taxon>
        <taxon>Planctomycetota</taxon>
        <taxon>Planctomycetia</taxon>
        <taxon>Gemmatales</taxon>
        <taxon>Gemmataceae</taxon>
        <taxon>Gemmata</taxon>
    </lineage>
</organism>
<dbReference type="RefSeq" id="WP_210658823.1">
    <property type="nucleotide sequence ID" value="NZ_JAGKQQ010000001.1"/>
</dbReference>
<name>A0ABS5BY25_9BACT</name>
<proteinExistence type="predicted"/>
<keyword evidence="1" id="KW-1133">Transmembrane helix</keyword>
<accession>A0ABS5BY25</accession>
<dbReference type="EMBL" id="JAGKQQ010000001">
    <property type="protein sequence ID" value="MBP3958645.1"/>
    <property type="molecule type" value="Genomic_DNA"/>
</dbReference>
<keyword evidence="3" id="KW-1185">Reference proteome</keyword>
<feature type="transmembrane region" description="Helical" evidence="1">
    <location>
        <begin position="66"/>
        <end position="84"/>
    </location>
</feature>
<evidence type="ECO:0000313" key="3">
    <source>
        <dbReference type="Proteomes" id="UP000676565"/>
    </source>
</evidence>
<feature type="transmembrane region" description="Helical" evidence="1">
    <location>
        <begin position="30"/>
        <end position="54"/>
    </location>
</feature>
<dbReference type="Proteomes" id="UP000676565">
    <property type="component" value="Unassembled WGS sequence"/>
</dbReference>
<keyword evidence="1" id="KW-0812">Transmembrane</keyword>